<dbReference type="PANTHER" id="PTHR46162:SF40">
    <property type="entry name" value="TRAF-LIKE FAMILY PROTEIN"/>
    <property type="match status" value="1"/>
</dbReference>
<protein>
    <recommendedName>
        <fullName evidence="2">MATH domain-containing protein</fullName>
    </recommendedName>
</protein>
<sequence length="250" mass="28058">MPPKVEQATARIIRLCDPEHDDELPRRNRPPVHYELEINSVEELLELGTYESGVFDAGGYEWSLCLHLPRGPDGKVDDKGHMSLYLSMEESNRLGDGEKIVVDYKFFAFDYNSWNYVIFTEKGKELRTFSKAKTELVLPKFLSLKKFKEPKNGYLKDDHCIFGAEGRFLGAMELNVEDATCLCALAAKFLETGQPKEVKRKRGTRHQSTGAQRSRCVSIEDGHGEGGTIAGDAGEGERGEAGGRAHRLQF</sequence>
<name>A0ABD3KTR0_EUCGL</name>
<evidence type="ECO:0000259" key="2">
    <source>
        <dbReference type="PROSITE" id="PS50144"/>
    </source>
</evidence>
<dbReference type="Gene3D" id="2.60.210.10">
    <property type="entry name" value="Apoptosis, Tumor Necrosis Factor Receptor Associated Protein 2, Chain A"/>
    <property type="match status" value="1"/>
</dbReference>
<dbReference type="CDD" id="cd00121">
    <property type="entry name" value="MATH"/>
    <property type="match status" value="1"/>
</dbReference>
<organism evidence="3 4">
    <name type="scientific">Eucalyptus globulus</name>
    <name type="common">Tasmanian blue gum</name>
    <dbReference type="NCBI Taxonomy" id="34317"/>
    <lineage>
        <taxon>Eukaryota</taxon>
        <taxon>Viridiplantae</taxon>
        <taxon>Streptophyta</taxon>
        <taxon>Embryophyta</taxon>
        <taxon>Tracheophyta</taxon>
        <taxon>Spermatophyta</taxon>
        <taxon>Magnoliopsida</taxon>
        <taxon>eudicotyledons</taxon>
        <taxon>Gunneridae</taxon>
        <taxon>Pentapetalae</taxon>
        <taxon>rosids</taxon>
        <taxon>malvids</taxon>
        <taxon>Myrtales</taxon>
        <taxon>Myrtaceae</taxon>
        <taxon>Myrtoideae</taxon>
        <taxon>Eucalypteae</taxon>
        <taxon>Eucalyptus</taxon>
    </lineage>
</organism>
<proteinExistence type="predicted"/>
<dbReference type="InterPro" id="IPR008974">
    <property type="entry name" value="TRAF-like"/>
</dbReference>
<dbReference type="AlphaFoldDB" id="A0ABD3KTR0"/>
<dbReference type="Pfam" id="PF22486">
    <property type="entry name" value="MATH_2"/>
    <property type="match status" value="1"/>
</dbReference>
<feature type="region of interest" description="Disordered" evidence="1">
    <location>
        <begin position="196"/>
        <end position="250"/>
    </location>
</feature>
<evidence type="ECO:0000313" key="3">
    <source>
        <dbReference type="EMBL" id="KAL3742788.1"/>
    </source>
</evidence>
<feature type="domain" description="MATH" evidence="2">
    <location>
        <begin position="31"/>
        <end position="166"/>
    </location>
</feature>
<keyword evidence="4" id="KW-1185">Reference proteome</keyword>
<evidence type="ECO:0000256" key="1">
    <source>
        <dbReference type="SAM" id="MobiDB-lite"/>
    </source>
</evidence>
<accession>A0ABD3KTR0</accession>
<comment type="caution">
    <text evidence="3">The sequence shown here is derived from an EMBL/GenBank/DDBJ whole genome shotgun (WGS) entry which is preliminary data.</text>
</comment>
<dbReference type="SUPFAM" id="SSF49599">
    <property type="entry name" value="TRAF domain-like"/>
    <property type="match status" value="1"/>
</dbReference>
<dbReference type="PROSITE" id="PS50144">
    <property type="entry name" value="MATH"/>
    <property type="match status" value="1"/>
</dbReference>
<dbReference type="InterPro" id="IPR002083">
    <property type="entry name" value="MATH/TRAF_dom"/>
</dbReference>
<dbReference type="PANTHER" id="PTHR46162">
    <property type="entry name" value="TRAF-LIKE FAMILY PROTEIN"/>
    <property type="match status" value="1"/>
</dbReference>
<dbReference type="EMBL" id="JBJKBG010000004">
    <property type="protein sequence ID" value="KAL3742788.1"/>
    <property type="molecule type" value="Genomic_DNA"/>
</dbReference>
<evidence type="ECO:0000313" key="4">
    <source>
        <dbReference type="Proteomes" id="UP001634007"/>
    </source>
</evidence>
<reference evidence="3 4" key="1">
    <citation type="submission" date="2024-11" db="EMBL/GenBank/DDBJ databases">
        <title>Chromosome-level genome assembly of Eucalyptus globulus Labill. provides insights into its genome evolution.</title>
        <authorList>
            <person name="Li X."/>
        </authorList>
    </citation>
    <scope>NUCLEOTIDE SEQUENCE [LARGE SCALE GENOMIC DNA]</scope>
    <source>
        <strain evidence="3">CL2024</strain>
        <tissue evidence="3">Fresh tender leaves</tissue>
    </source>
</reference>
<gene>
    <name evidence="3" type="ORF">ACJRO7_018149</name>
</gene>
<dbReference type="Proteomes" id="UP001634007">
    <property type="component" value="Unassembled WGS sequence"/>
</dbReference>